<dbReference type="EMBL" id="CAJVPP010004399">
    <property type="protein sequence ID" value="CAG8649264.1"/>
    <property type="molecule type" value="Genomic_DNA"/>
</dbReference>
<evidence type="ECO:0000313" key="2">
    <source>
        <dbReference type="Proteomes" id="UP000789375"/>
    </source>
</evidence>
<organism evidence="1 2">
    <name type="scientific">Funneliformis mosseae</name>
    <name type="common">Endomycorrhizal fungus</name>
    <name type="synonym">Glomus mosseae</name>
    <dbReference type="NCBI Taxonomy" id="27381"/>
    <lineage>
        <taxon>Eukaryota</taxon>
        <taxon>Fungi</taxon>
        <taxon>Fungi incertae sedis</taxon>
        <taxon>Mucoromycota</taxon>
        <taxon>Glomeromycotina</taxon>
        <taxon>Glomeromycetes</taxon>
        <taxon>Glomerales</taxon>
        <taxon>Glomeraceae</taxon>
        <taxon>Funneliformis</taxon>
    </lineage>
</organism>
<comment type="caution">
    <text evidence="1">The sequence shown here is derived from an EMBL/GenBank/DDBJ whole genome shotgun (WGS) entry which is preliminary data.</text>
</comment>
<sequence>MLKYIQEDKCALCLIEMKFEWNRPGDISQWTSLVHAVHIRNMAKKSRNNQRKTADKEDRIEL</sequence>
<dbReference type="Proteomes" id="UP000789375">
    <property type="component" value="Unassembled WGS sequence"/>
</dbReference>
<protein>
    <submittedName>
        <fullName evidence="1">6784_t:CDS:1</fullName>
    </submittedName>
</protein>
<accession>A0A9N9DRB3</accession>
<dbReference type="AlphaFoldDB" id="A0A9N9DRB3"/>
<name>A0A9N9DRB3_FUNMO</name>
<keyword evidence="2" id="KW-1185">Reference proteome</keyword>
<proteinExistence type="predicted"/>
<gene>
    <name evidence="1" type="ORF">FMOSSE_LOCUS11392</name>
</gene>
<reference evidence="1" key="1">
    <citation type="submission" date="2021-06" db="EMBL/GenBank/DDBJ databases">
        <authorList>
            <person name="Kallberg Y."/>
            <person name="Tangrot J."/>
            <person name="Rosling A."/>
        </authorList>
    </citation>
    <scope>NUCLEOTIDE SEQUENCE</scope>
    <source>
        <strain evidence="1">87-6 pot B 2015</strain>
    </source>
</reference>
<evidence type="ECO:0000313" key="1">
    <source>
        <dbReference type="EMBL" id="CAG8649264.1"/>
    </source>
</evidence>